<protein>
    <recommendedName>
        <fullName evidence="3">BTB domain-containing protein</fullName>
    </recommendedName>
</protein>
<dbReference type="OrthoDB" id="2367075at2759"/>
<dbReference type="Gene3D" id="3.30.710.10">
    <property type="entry name" value="Potassium Channel Kv1.1, Chain A"/>
    <property type="match status" value="1"/>
</dbReference>
<keyword evidence="2" id="KW-1185">Reference proteome</keyword>
<dbReference type="AlphaFoldDB" id="A0A9W8JD32"/>
<evidence type="ECO:0008006" key="3">
    <source>
        <dbReference type="Google" id="ProtNLM"/>
    </source>
</evidence>
<comment type="caution">
    <text evidence="1">The sequence shown here is derived from an EMBL/GenBank/DDBJ whole genome shotgun (WGS) entry which is preliminary data.</text>
</comment>
<reference evidence="1" key="1">
    <citation type="submission" date="2022-06" db="EMBL/GenBank/DDBJ databases">
        <title>Genome Sequence of Candolleomyces eurysporus.</title>
        <authorList>
            <person name="Buettner E."/>
        </authorList>
    </citation>
    <scope>NUCLEOTIDE SEQUENCE</scope>
    <source>
        <strain evidence="1">VTCC 930004</strain>
    </source>
</reference>
<organism evidence="1 2">
    <name type="scientific">Candolleomyces eurysporus</name>
    <dbReference type="NCBI Taxonomy" id="2828524"/>
    <lineage>
        <taxon>Eukaryota</taxon>
        <taxon>Fungi</taxon>
        <taxon>Dikarya</taxon>
        <taxon>Basidiomycota</taxon>
        <taxon>Agaricomycotina</taxon>
        <taxon>Agaricomycetes</taxon>
        <taxon>Agaricomycetidae</taxon>
        <taxon>Agaricales</taxon>
        <taxon>Agaricineae</taxon>
        <taxon>Psathyrellaceae</taxon>
        <taxon>Candolleomyces</taxon>
    </lineage>
</organism>
<sequence>MTPEVPFDNRHPDYYSEWGNLTIQVRETYFKISDIKFWTHSEFFKIVAKENGTTVKDFEDEKAQRPTNAEARIWKLKDVEVNDFERLLWILYPLDHGKCQAKTSKDWEAILKLADRWKFRDICNLAIQKLASFPLKPVKKIEIMHRHHIKKEWVFDALVTLVEQDRFPAIEDTTILGLEITTQLARAREEARNLLLPWNRIRLGSLKDVICREFGLNGGLEEPASDWLAA</sequence>
<dbReference type="Proteomes" id="UP001140091">
    <property type="component" value="Unassembled WGS sequence"/>
</dbReference>
<feature type="non-terminal residue" evidence="1">
    <location>
        <position position="1"/>
    </location>
</feature>
<evidence type="ECO:0000313" key="2">
    <source>
        <dbReference type="Proteomes" id="UP001140091"/>
    </source>
</evidence>
<dbReference type="EMBL" id="JANBPK010000921">
    <property type="protein sequence ID" value="KAJ2928660.1"/>
    <property type="molecule type" value="Genomic_DNA"/>
</dbReference>
<dbReference type="InterPro" id="IPR011333">
    <property type="entry name" value="SKP1/BTB/POZ_sf"/>
</dbReference>
<gene>
    <name evidence="1" type="ORF">H1R20_g8455</name>
</gene>
<evidence type="ECO:0000313" key="1">
    <source>
        <dbReference type="EMBL" id="KAJ2928660.1"/>
    </source>
</evidence>
<name>A0A9W8JD32_9AGAR</name>
<accession>A0A9W8JD32</accession>
<proteinExistence type="predicted"/>